<protein>
    <recommendedName>
        <fullName evidence="1">Integrase catalytic domain-containing protein</fullName>
    </recommendedName>
</protein>
<dbReference type="InterPro" id="IPR012337">
    <property type="entry name" value="RNaseH-like_sf"/>
</dbReference>
<feature type="domain" description="Integrase catalytic" evidence="1">
    <location>
        <begin position="35"/>
        <end position="197"/>
    </location>
</feature>
<comment type="caution">
    <text evidence="2">The sequence shown here is derived from an EMBL/GenBank/DDBJ whole genome shotgun (WGS) entry which is preliminary data.</text>
</comment>
<evidence type="ECO:0000259" key="1">
    <source>
        <dbReference type="PROSITE" id="PS50994"/>
    </source>
</evidence>
<proteinExistence type="predicted"/>
<reference evidence="2" key="1">
    <citation type="journal article" date="2014" name="Front. Microbiol.">
        <title>High frequency of phylogenetically diverse reductive dehalogenase-homologous genes in deep subseafloor sedimentary metagenomes.</title>
        <authorList>
            <person name="Kawai M."/>
            <person name="Futagami T."/>
            <person name="Toyoda A."/>
            <person name="Takaki Y."/>
            <person name="Nishi S."/>
            <person name="Hori S."/>
            <person name="Arai W."/>
            <person name="Tsubouchi T."/>
            <person name="Morono Y."/>
            <person name="Uchiyama I."/>
            <person name="Ito T."/>
            <person name="Fujiyama A."/>
            <person name="Inagaki F."/>
            <person name="Takami H."/>
        </authorList>
    </citation>
    <scope>NUCLEOTIDE SEQUENCE</scope>
    <source>
        <strain evidence="2">Expedition CK06-06</strain>
    </source>
</reference>
<dbReference type="InterPro" id="IPR036397">
    <property type="entry name" value="RNaseH_sf"/>
</dbReference>
<name>X1BB89_9ZZZZ</name>
<sequence>MMQEMGIQGRIKRKYIATTNSKHNNRIYSNLIKDKELTGINQVWCADITYIRILNGFVYLATILDIYSRKIVGYAIGKTLSSKLVIAALNMAIATRKTDNLIHHSDQGIQYTCKDYIKILKDKGIRISMSAKGNPYDNAFAESFFKTLKQEEVYLWEYETFSDVVERIPYFIEDVYNRKRLHSSLGYRPPEEYERLLAKNSSRECMVC</sequence>
<dbReference type="Pfam" id="PF13333">
    <property type="entry name" value="rve_2"/>
    <property type="match status" value="1"/>
</dbReference>
<organism evidence="2">
    <name type="scientific">marine sediment metagenome</name>
    <dbReference type="NCBI Taxonomy" id="412755"/>
    <lineage>
        <taxon>unclassified sequences</taxon>
        <taxon>metagenomes</taxon>
        <taxon>ecological metagenomes</taxon>
    </lineage>
</organism>
<gene>
    <name evidence="2" type="ORF">S01H4_15415</name>
</gene>
<dbReference type="Gene3D" id="3.30.420.10">
    <property type="entry name" value="Ribonuclease H-like superfamily/Ribonuclease H"/>
    <property type="match status" value="1"/>
</dbReference>
<dbReference type="GO" id="GO:0015074">
    <property type="term" value="P:DNA integration"/>
    <property type="evidence" value="ECO:0007669"/>
    <property type="project" value="InterPro"/>
</dbReference>
<dbReference type="PANTHER" id="PTHR46889:SF7">
    <property type="entry name" value="TRANSPOSASE FOR INSERTION SEQUENCE ELEMENT IS904"/>
    <property type="match status" value="1"/>
</dbReference>
<dbReference type="PANTHER" id="PTHR46889">
    <property type="entry name" value="TRANSPOSASE INSF FOR INSERTION SEQUENCE IS3B-RELATED"/>
    <property type="match status" value="1"/>
</dbReference>
<evidence type="ECO:0000313" key="2">
    <source>
        <dbReference type="EMBL" id="GAG69251.1"/>
    </source>
</evidence>
<dbReference type="EMBL" id="BART01006757">
    <property type="protein sequence ID" value="GAG69251.1"/>
    <property type="molecule type" value="Genomic_DNA"/>
</dbReference>
<dbReference type="PROSITE" id="PS50994">
    <property type="entry name" value="INTEGRASE"/>
    <property type="match status" value="1"/>
</dbReference>
<dbReference type="InterPro" id="IPR048020">
    <property type="entry name" value="Transpos_IS3"/>
</dbReference>
<dbReference type="NCBIfam" id="NF033516">
    <property type="entry name" value="transpos_IS3"/>
    <property type="match status" value="1"/>
</dbReference>
<dbReference type="SUPFAM" id="SSF53098">
    <property type="entry name" value="Ribonuclease H-like"/>
    <property type="match status" value="1"/>
</dbReference>
<dbReference type="InterPro" id="IPR001584">
    <property type="entry name" value="Integrase_cat-core"/>
</dbReference>
<dbReference type="InterPro" id="IPR050900">
    <property type="entry name" value="Transposase_IS3/IS150/IS904"/>
</dbReference>
<dbReference type="GO" id="GO:0003676">
    <property type="term" value="F:nucleic acid binding"/>
    <property type="evidence" value="ECO:0007669"/>
    <property type="project" value="InterPro"/>
</dbReference>
<dbReference type="Pfam" id="PF00665">
    <property type="entry name" value="rve"/>
    <property type="match status" value="1"/>
</dbReference>
<dbReference type="AlphaFoldDB" id="X1BB89"/>
<accession>X1BB89</accession>